<evidence type="ECO:0000256" key="1">
    <source>
        <dbReference type="ARBA" id="ARBA00022603"/>
    </source>
</evidence>
<dbReference type="Pfam" id="PF10017">
    <property type="entry name" value="Methyltransf_33"/>
    <property type="match status" value="1"/>
</dbReference>
<feature type="domain" description="Histidine-specific methyltransferase SAM-dependent" evidence="3">
    <location>
        <begin position="20"/>
        <end position="327"/>
    </location>
</feature>
<evidence type="ECO:0000259" key="3">
    <source>
        <dbReference type="Pfam" id="PF10017"/>
    </source>
</evidence>
<sequence>MTAESMTADLETAAPQNPLAADALAGLWADPPTLPVKWLYDERGSKLFDEITRLPEYYPTRRETAILRARAAEIAAVTEAEMIVELGSGTSTKTRLLLDAFVAHWETCATRLRYVPVDVSDEMLAAASEILSVDYPAIDVVPVVADFTEPHMPLPAADGPRLAVFLGGTIGNFSATDRTEFYRRLAGSLSPGDYFLLGADLIKDTGRLVAAYNDKAGVTADFNRNMIEVLRTGLDAQRLYADDFDHIARWNPVEHRIEMWLRARRDVAAYFVVLQRTWRVAAGTEILTEISTKFSRADLAAELDAAGLPVVESWTDPAGDFALTLCRR</sequence>
<dbReference type="eggNOG" id="COG4301">
    <property type="taxonomic scope" value="Bacteria"/>
</dbReference>
<dbReference type="GO" id="GO:0008168">
    <property type="term" value="F:methyltransferase activity"/>
    <property type="evidence" value="ECO:0007669"/>
    <property type="project" value="UniProtKB-KW"/>
</dbReference>
<accession>D0LEM2</accession>
<evidence type="ECO:0000313" key="5">
    <source>
        <dbReference type="Proteomes" id="UP000001219"/>
    </source>
</evidence>
<keyword evidence="2" id="KW-0808">Transferase</keyword>
<dbReference type="InterPro" id="IPR019257">
    <property type="entry name" value="MeTrfase_dom"/>
</dbReference>
<dbReference type="NCBIfam" id="TIGR03438">
    <property type="entry name" value="egtD_ergothio"/>
    <property type="match status" value="1"/>
</dbReference>
<dbReference type="PANTHER" id="PTHR43397:SF1">
    <property type="entry name" value="ERGOTHIONEINE BIOSYNTHESIS PROTEIN 1"/>
    <property type="match status" value="1"/>
</dbReference>
<dbReference type="Proteomes" id="UP000001219">
    <property type="component" value="Chromosome"/>
</dbReference>
<proteinExistence type="predicted"/>
<dbReference type="InterPro" id="IPR029063">
    <property type="entry name" value="SAM-dependent_MTases_sf"/>
</dbReference>
<evidence type="ECO:0000313" key="4">
    <source>
        <dbReference type="EMBL" id="ACY19940.1"/>
    </source>
</evidence>
<dbReference type="HOGENOM" id="CLU_049766_1_0_11"/>
<reference evidence="4 5" key="2">
    <citation type="journal article" date="2010" name="Stand. Genomic Sci.">
        <title>Complete genome sequence of Gordonia bronchialis type strain (3410).</title>
        <authorList>
            <person name="Ivanova N."/>
            <person name="Sikorski J."/>
            <person name="Jando M."/>
            <person name="Lapidus A."/>
            <person name="Nolan M."/>
            <person name="Lucas S."/>
            <person name="Del Rio T.G."/>
            <person name="Tice H."/>
            <person name="Copeland A."/>
            <person name="Cheng J.F."/>
            <person name="Chen F."/>
            <person name="Bruce D."/>
            <person name="Goodwin L."/>
            <person name="Pitluck S."/>
            <person name="Mavromatis K."/>
            <person name="Ovchinnikova G."/>
            <person name="Pati A."/>
            <person name="Chen A."/>
            <person name="Palaniappan K."/>
            <person name="Land M."/>
            <person name="Hauser L."/>
            <person name="Chang Y.J."/>
            <person name="Jeffries C.D."/>
            <person name="Chain P."/>
            <person name="Saunders E."/>
            <person name="Han C."/>
            <person name="Detter J.C."/>
            <person name="Brettin T."/>
            <person name="Rohde M."/>
            <person name="Goker M."/>
            <person name="Bristow J."/>
            <person name="Eisen J.A."/>
            <person name="Markowitz V."/>
            <person name="Hugenholtz P."/>
            <person name="Klenk H.P."/>
            <person name="Kyrpides N.C."/>
        </authorList>
    </citation>
    <scope>NUCLEOTIDE SEQUENCE [LARGE SCALE GENOMIC DNA]</scope>
    <source>
        <strain evidence="5">ATCC 25592 / DSM 43247 / BCRC 13721 / JCM 3198 / KCTC 3076 / NBRC 16047 / NCTC 10667</strain>
    </source>
</reference>
<dbReference type="InterPro" id="IPR017804">
    <property type="entry name" value="MeTrfase_EgtD-like"/>
</dbReference>
<dbReference type="InterPro" id="IPR035094">
    <property type="entry name" value="EgtD"/>
</dbReference>
<evidence type="ECO:0000256" key="2">
    <source>
        <dbReference type="ARBA" id="ARBA00022679"/>
    </source>
</evidence>
<reference evidence="5" key="1">
    <citation type="submission" date="2009-10" db="EMBL/GenBank/DDBJ databases">
        <title>The complete chromosome of Gordonia bronchialis DSM 43247.</title>
        <authorList>
            <consortium name="US DOE Joint Genome Institute (JGI-PGF)"/>
            <person name="Lucas S."/>
            <person name="Copeland A."/>
            <person name="Lapidus A."/>
            <person name="Glavina del Rio T."/>
            <person name="Dalin E."/>
            <person name="Tice H."/>
            <person name="Bruce D."/>
            <person name="Goodwin L."/>
            <person name="Pitluck S."/>
            <person name="Kyrpides N."/>
            <person name="Mavromatis K."/>
            <person name="Ivanova N."/>
            <person name="Ovchinnikova G."/>
            <person name="Saunders E."/>
            <person name="Brettin T."/>
            <person name="Detter J.C."/>
            <person name="Han C."/>
            <person name="Larimer F."/>
            <person name="Land M."/>
            <person name="Hauser L."/>
            <person name="Markowitz V."/>
            <person name="Cheng J.-F."/>
            <person name="Hugenholtz P."/>
            <person name="Woyke T."/>
            <person name="Wu D."/>
            <person name="Jando M."/>
            <person name="Schneider S."/>
            <person name="Goeker M."/>
            <person name="Klenk H.-P."/>
            <person name="Eisen J.A."/>
        </authorList>
    </citation>
    <scope>NUCLEOTIDE SEQUENCE [LARGE SCALE GENOMIC DNA]</scope>
    <source>
        <strain evidence="5">ATCC 25592 / DSM 43247 / BCRC 13721 / JCM 3198 / KCTC 3076 / NBRC 16047 / NCTC 10667</strain>
    </source>
</reference>
<dbReference type="KEGG" id="gbr:Gbro_0612"/>
<dbReference type="AlphaFoldDB" id="D0LEM2"/>
<dbReference type="STRING" id="526226.Gbro_0612"/>
<dbReference type="InterPro" id="IPR051128">
    <property type="entry name" value="EgtD_Methyltrsf_superfamily"/>
</dbReference>
<dbReference type="PANTHER" id="PTHR43397">
    <property type="entry name" value="ERGOTHIONEINE BIOSYNTHESIS PROTEIN 1"/>
    <property type="match status" value="1"/>
</dbReference>
<dbReference type="GO" id="GO:0032259">
    <property type="term" value="P:methylation"/>
    <property type="evidence" value="ECO:0007669"/>
    <property type="project" value="UniProtKB-KW"/>
</dbReference>
<dbReference type="EMBL" id="CP001802">
    <property type="protein sequence ID" value="ACY19940.1"/>
    <property type="molecule type" value="Genomic_DNA"/>
</dbReference>
<organism evidence="4 5">
    <name type="scientific">Gordonia bronchialis (strain ATCC 25592 / DSM 43247 / BCRC 13721 / JCM 3198 / KCTC 3076 / NBRC 16047 / NCTC 10667)</name>
    <name type="common">Rhodococcus bronchialis</name>
    <dbReference type="NCBI Taxonomy" id="526226"/>
    <lineage>
        <taxon>Bacteria</taxon>
        <taxon>Bacillati</taxon>
        <taxon>Actinomycetota</taxon>
        <taxon>Actinomycetes</taxon>
        <taxon>Mycobacteriales</taxon>
        <taxon>Gordoniaceae</taxon>
        <taxon>Gordonia</taxon>
    </lineage>
</organism>
<dbReference type="SUPFAM" id="SSF53335">
    <property type="entry name" value="S-adenosyl-L-methionine-dependent methyltransferases"/>
    <property type="match status" value="1"/>
</dbReference>
<gene>
    <name evidence="4" type="ordered locus">Gbro_0612</name>
</gene>
<keyword evidence="1 4" id="KW-0489">Methyltransferase</keyword>
<keyword evidence="5" id="KW-1185">Reference proteome</keyword>
<dbReference type="Gene3D" id="3.40.50.150">
    <property type="entry name" value="Vaccinia Virus protein VP39"/>
    <property type="match status" value="1"/>
</dbReference>
<name>D0LEM2_GORB4</name>
<dbReference type="PIRSF" id="PIRSF018005">
    <property type="entry name" value="UCP018005"/>
    <property type="match status" value="1"/>
</dbReference>
<protein>
    <submittedName>
        <fullName evidence="4">Methyltransferase</fullName>
    </submittedName>
</protein>